<dbReference type="Pfam" id="PF21089">
    <property type="entry name" value="PKS_DH_N"/>
    <property type="match status" value="1"/>
</dbReference>
<dbReference type="FunFam" id="3.40.366.10:FF:000002">
    <property type="entry name" value="Probable polyketide synthase 2"/>
    <property type="match status" value="1"/>
</dbReference>
<dbReference type="InterPro" id="IPR036736">
    <property type="entry name" value="ACP-like_sf"/>
</dbReference>
<keyword evidence="10" id="KW-0175">Coiled coil</keyword>
<dbReference type="GO" id="GO:0004315">
    <property type="term" value="F:3-oxoacyl-[acyl-carrier-protein] synthase activity"/>
    <property type="evidence" value="ECO:0007669"/>
    <property type="project" value="InterPro"/>
</dbReference>
<dbReference type="InterPro" id="IPR015083">
    <property type="entry name" value="NorB/c/GfsB-D-like_docking"/>
</dbReference>
<dbReference type="Pfam" id="PF13602">
    <property type="entry name" value="ADH_zinc_N_2"/>
    <property type="match status" value="1"/>
</dbReference>
<evidence type="ECO:0000256" key="9">
    <source>
        <dbReference type="PROSITE-ProRule" id="PRU01363"/>
    </source>
</evidence>
<dbReference type="CDD" id="cd08956">
    <property type="entry name" value="KR_3_FAS_SDR_x"/>
    <property type="match status" value="1"/>
</dbReference>
<dbReference type="Gene3D" id="3.10.129.110">
    <property type="entry name" value="Polyketide synthase dehydratase"/>
    <property type="match status" value="1"/>
</dbReference>
<dbReference type="Pfam" id="PF00550">
    <property type="entry name" value="PP-binding"/>
    <property type="match status" value="1"/>
</dbReference>
<dbReference type="FunFam" id="3.40.50.720:FF:000209">
    <property type="entry name" value="Polyketide synthase Pks12"/>
    <property type="match status" value="1"/>
</dbReference>
<dbReference type="PROSITE" id="PS50075">
    <property type="entry name" value="CARRIER"/>
    <property type="match status" value="1"/>
</dbReference>
<evidence type="ECO:0000256" key="3">
    <source>
        <dbReference type="ARBA" id="ARBA00022450"/>
    </source>
</evidence>
<dbReference type="GO" id="GO:0031177">
    <property type="term" value="F:phosphopantetheine binding"/>
    <property type="evidence" value="ECO:0007669"/>
    <property type="project" value="InterPro"/>
</dbReference>
<dbReference type="Pfam" id="PF14765">
    <property type="entry name" value="PS-DH"/>
    <property type="match status" value="1"/>
</dbReference>
<dbReference type="GO" id="GO:0006633">
    <property type="term" value="P:fatty acid biosynthetic process"/>
    <property type="evidence" value="ECO:0007669"/>
    <property type="project" value="InterPro"/>
</dbReference>
<dbReference type="Gene3D" id="3.40.366.10">
    <property type="entry name" value="Malonyl-Coenzyme A Acyl Carrier Protein, domain 2"/>
    <property type="match status" value="1"/>
</dbReference>
<dbReference type="GO" id="GO:0004312">
    <property type="term" value="F:fatty acid synthase activity"/>
    <property type="evidence" value="ECO:0007669"/>
    <property type="project" value="TreeGrafter"/>
</dbReference>
<dbReference type="GO" id="GO:0033068">
    <property type="term" value="P:macrolide biosynthetic process"/>
    <property type="evidence" value="ECO:0007669"/>
    <property type="project" value="UniProtKB-ARBA"/>
</dbReference>
<dbReference type="CDD" id="cd00833">
    <property type="entry name" value="PKS"/>
    <property type="match status" value="1"/>
</dbReference>
<dbReference type="SMART" id="SM00823">
    <property type="entry name" value="PKS_PP"/>
    <property type="match status" value="1"/>
</dbReference>
<dbReference type="Pfam" id="PF02801">
    <property type="entry name" value="Ketoacyl-synt_C"/>
    <property type="match status" value="1"/>
</dbReference>
<feature type="active site" description="Proton donor; for dehydratase activity" evidence="9">
    <location>
        <position position="1138"/>
    </location>
</feature>
<dbReference type="SUPFAM" id="SSF50129">
    <property type="entry name" value="GroES-like"/>
    <property type="match status" value="1"/>
</dbReference>
<dbReference type="SMART" id="SM00825">
    <property type="entry name" value="PKS_KS"/>
    <property type="match status" value="1"/>
</dbReference>
<keyword evidence="8" id="KW-0012">Acyltransferase</keyword>
<dbReference type="SUPFAM" id="SSF51735">
    <property type="entry name" value="NAD(P)-binding Rossmann-fold domains"/>
    <property type="match status" value="3"/>
</dbReference>
<evidence type="ECO:0000259" key="13">
    <source>
        <dbReference type="PROSITE" id="PS52019"/>
    </source>
</evidence>
<dbReference type="PROSITE" id="PS52004">
    <property type="entry name" value="KS3_2"/>
    <property type="match status" value="1"/>
</dbReference>
<dbReference type="Pfam" id="PF00109">
    <property type="entry name" value="ketoacyl-synt"/>
    <property type="match status" value="1"/>
</dbReference>
<dbReference type="Pfam" id="PF08240">
    <property type="entry name" value="ADH_N"/>
    <property type="match status" value="1"/>
</dbReference>
<name>A0A5Q0V459_9ACTN</name>
<dbReference type="PANTHER" id="PTHR43775">
    <property type="entry name" value="FATTY ACID SYNTHASE"/>
    <property type="match status" value="1"/>
</dbReference>
<comment type="cofactor">
    <cofactor evidence="1">
        <name>pantetheine 4'-phosphate</name>
        <dbReference type="ChEBI" id="CHEBI:47942"/>
    </cofactor>
</comment>
<dbReference type="Pfam" id="PF08659">
    <property type="entry name" value="KR"/>
    <property type="match status" value="1"/>
</dbReference>
<dbReference type="InterPro" id="IPR049552">
    <property type="entry name" value="PKS_DH_N"/>
</dbReference>
<dbReference type="InterPro" id="IPR036291">
    <property type="entry name" value="NAD(P)-bd_dom_sf"/>
</dbReference>
<keyword evidence="5" id="KW-0808">Transferase</keyword>
<dbReference type="Pfam" id="PF00698">
    <property type="entry name" value="Acyl_transf_1"/>
    <property type="match status" value="1"/>
</dbReference>
<dbReference type="InterPro" id="IPR002364">
    <property type="entry name" value="Quin_OxRdtase/zeta-crystal_CS"/>
</dbReference>
<evidence type="ECO:0000256" key="4">
    <source>
        <dbReference type="ARBA" id="ARBA00022553"/>
    </source>
</evidence>
<dbReference type="InterPro" id="IPR036299">
    <property type="entry name" value="Polyketide_synth_docking_sf"/>
</dbReference>
<dbReference type="FunFam" id="1.10.1200.10:FF:000007">
    <property type="entry name" value="Probable polyketide synthase pks17"/>
    <property type="match status" value="1"/>
</dbReference>
<dbReference type="InterPro" id="IPR032821">
    <property type="entry name" value="PKS_assoc"/>
</dbReference>
<dbReference type="GO" id="GO:0016491">
    <property type="term" value="F:oxidoreductase activity"/>
    <property type="evidence" value="ECO:0007669"/>
    <property type="project" value="InterPro"/>
</dbReference>
<dbReference type="InterPro" id="IPR018201">
    <property type="entry name" value="Ketoacyl_synth_AS"/>
</dbReference>
<dbReference type="InterPro" id="IPR020843">
    <property type="entry name" value="ER"/>
</dbReference>
<feature type="domain" description="Carrier" evidence="11">
    <location>
        <begin position="2039"/>
        <end position="2114"/>
    </location>
</feature>
<feature type="active site" description="Proton acceptor; for dehydratase activity" evidence="9">
    <location>
        <position position="962"/>
    </location>
</feature>
<dbReference type="FunFam" id="3.40.50.720:FF:000381">
    <property type="entry name" value="Probable polyketide synthase pks17"/>
    <property type="match status" value="1"/>
</dbReference>
<dbReference type="InterPro" id="IPR013968">
    <property type="entry name" value="PKS_KR"/>
</dbReference>
<feature type="region of interest" description="N-terminal hotdog fold" evidence="9">
    <location>
        <begin position="930"/>
        <end position="1062"/>
    </location>
</feature>
<dbReference type="PROSITE" id="PS00606">
    <property type="entry name" value="KS3_1"/>
    <property type="match status" value="1"/>
</dbReference>
<dbReference type="PROSITE" id="PS01162">
    <property type="entry name" value="QOR_ZETA_CRYSTAL"/>
    <property type="match status" value="1"/>
</dbReference>
<dbReference type="Gene3D" id="1.10.1200.10">
    <property type="entry name" value="ACP-like"/>
    <property type="match status" value="1"/>
</dbReference>
<evidence type="ECO:0000256" key="2">
    <source>
        <dbReference type="ARBA" id="ARBA00004792"/>
    </source>
</evidence>
<dbReference type="Gene3D" id="3.30.70.3290">
    <property type="match status" value="1"/>
</dbReference>
<dbReference type="InterPro" id="IPR016039">
    <property type="entry name" value="Thiolase-like"/>
</dbReference>
<dbReference type="InterPro" id="IPR014031">
    <property type="entry name" value="Ketoacyl_synth_C"/>
</dbReference>
<protein>
    <submittedName>
        <fullName evidence="14">Type I polyketide synthase</fullName>
    </submittedName>
</protein>
<feature type="domain" description="Ketosynthase family 3 (KS3)" evidence="12">
    <location>
        <begin position="37"/>
        <end position="463"/>
    </location>
</feature>
<dbReference type="Pfam" id="PF22953">
    <property type="entry name" value="SpnB_Rossmann"/>
    <property type="match status" value="1"/>
</dbReference>
<dbReference type="SUPFAM" id="SSF101173">
    <property type="entry name" value="Docking domain B of the erythromycin polyketide synthase (DEBS)"/>
    <property type="match status" value="1"/>
</dbReference>
<dbReference type="InterPro" id="IPR050091">
    <property type="entry name" value="PKS_NRPS_Biosynth_Enz"/>
</dbReference>
<dbReference type="InterPro" id="IPR014043">
    <property type="entry name" value="Acyl_transferase_dom"/>
</dbReference>
<dbReference type="SUPFAM" id="SSF53901">
    <property type="entry name" value="Thiolase-like"/>
    <property type="match status" value="1"/>
</dbReference>
<dbReference type="InterPro" id="IPR011032">
    <property type="entry name" value="GroES-like_sf"/>
</dbReference>
<dbReference type="InterPro" id="IPR016036">
    <property type="entry name" value="Malonyl_transacylase_ACP-bd"/>
</dbReference>
<dbReference type="InterPro" id="IPR009081">
    <property type="entry name" value="PP-bd_ACP"/>
</dbReference>
<dbReference type="EMBL" id="MN158725">
    <property type="protein sequence ID" value="QGA89385.1"/>
    <property type="molecule type" value="Genomic_DNA"/>
</dbReference>
<dbReference type="Gene3D" id="3.40.50.11460">
    <property type="match status" value="1"/>
</dbReference>
<evidence type="ECO:0000256" key="10">
    <source>
        <dbReference type="SAM" id="Coils"/>
    </source>
</evidence>
<dbReference type="GO" id="GO:0008270">
    <property type="term" value="F:zinc ion binding"/>
    <property type="evidence" value="ECO:0007669"/>
    <property type="project" value="InterPro"/>
</dbReference>
<dbReference type="SUPFAM" id="SSF47336">
    <property type="entry name" value="ACP-like"/>
    <property type="match status" value="1"/>
</dbReference>
<accession>A0A5Q0V459</accession>
<dbReference type="FunFam" id="3.90.180.10:FF:000032">
    <property type="entry name" value="Probable polyketide synthase pks1"/>
    <property type="match status" value="1"/>
</dbReference>
<reference evidence="14" key="1">
    <citation type="submission" date="2019-07" db="EMBL/GenBank/DDBJ databases">
        <title>Discovery and Elucidation of Biosynthetic Pathway for the Neoantimycin Analogs with a 3-Hydroxybenzoic Acid Moiety and Selective Anticancer Activities.</title>
        <authorList>
            <person name="Zhou Y."/>
        </authorList>
    </citation>
    <scope>NUCLEOTIDE SEQUENCE</scope>
    <source>
        <strain evidence="14">ATCC 31005</strain>
    </source>
</reference>
<dbReference type="InterPro" id="IPR020806">
    <property type="entry name" value="PKS_PP-bd"/>
</dbReference>
<dbReference type="PROSITE" id="PS52019">
    <property type="entry name" value="PKS_MFAS_DH"/>
    <property type="match status" value="1"/>
</dbReference>
<evidence type="ECO:0000256" key="7">
    <source>
        <dbReference type="ARBA" id="ARBA00023268"/>
    </source>
</evidence>
<dbReference type="SMART" id="SM01294">
    <property type="entry name" value="PKS_PP_betabranch"/>
    <property type="match status" value="1"/>
</dbReference>
<dbReference type="InterPro" id="IPR016035">
    <property type="entry name" value="Acyl_Trfase/lysoPLipase"/>
</dbReference>
<dbReference type="InterPro" id="IPR014030">
    <property type="entry name" value="Ketoacyl_synth_N"/>
</dbReference>
<dbReference type="InterPro" id="IPR020841">
    <property type="entry name" value="PKS_Beta-ketoAc_synthase_dom"/>
</dbReference>
<evidence type="ECO:0000259" key="12">
    <source>
        <dbReference type="PROSITE" id="PS52004"/>
    </source>
</evidence>
<dbReference type="InterPro" id="IPR042104">
    <property type="entry name" value="PKS_dehydratase_sf"/>
</dbReference>
<sequence>MSNEVPNEEKLREYLKRVTNDLRRTRRRLSELEGGAQEPIAIIGMSCRFPGGVSSPEELWRLLAAGGDAISEFPADRGWPLERLFDPDPDNPGTSYVSEGGFLRDVPEFDAAFFGISPREAVAMDPQQRLTLETSWEALERAGISPLSLRGSRTGVFAGTNGQDYMQLLTDAEEDTGGYLGTGNAASALSGRVSYTLGLEGPAVTVDTACSSSLVALHLAAEALRHGECTLALAGGVTVMSTPGAFIEFSRQRGLAADGRCKAFSDSADGTGWAEGVGVLVLERLSDAERNGHQVLAVVRGSAVNQDGASSGLTAPNGPSQQRVIQQALASARLSAGQVDAVEAHGTGTTLGDPIEAQALQAAYGQNRPEGRPLWLGSVKSNLGHTQAAAGVAGVIKMVMAMRHGVLPRTLHVDRPSTKVDWSAGAVELLTEQTEWPETGEPRRAGVSAFGVSGTNAHVILEGAPAAQESETGTATAPGVVPLVLSARDSDALRAQLARLASFLDDRPQVPVTDIGYSLATTRPALDHRAVVLADHREQLIHALSGGEAAGGVVRGVAGSPGGAVFVFPGQGSQWAGMAVELLECSAVFAERMGECAAALAPHTGWDLLGVVRGGSDEWLERVDVVQPVLWAVMVSLAGVWRSYGVEPVAVVGHSQGEIAAACVAGALSVEDAARVVALRSRLLLDLAGDGGMLSVALPVVEVRERLAGVDGVSVAAVNGPGSVVVAGERRVLEGLRDEWEAAGVRARMVPVDYASHSAQVEQIEDRLLEVLAPVRPRRASVPFYSSVTGTRFDTEGLDAGYWYRNLRQTVEFAKATEALLAEGHGAFIETSAHPVLLMGVEETAEAVERPVVTIGTLRRGEGGRERLLTSLAEAHTQGVEVDWASVFTGTGARRVDLPTYPFQRQRYWPSTTATSARDAASIGMRPAGHPLLGAGVRLADTGGFLFTGRLSLQSHPWVADHAVADAVLLPGTALLELAAHAGDQAGLPRVEELTLENALVLPETGALQVQLVIDGPEEPDAPGGPDEPRALYLYSRPDDAPDDQPWTRHASGLLAPEHTGDAVARTAEAVDWPPSDAEAVDVSGCYDDLRERGYGYGPVFQGLRRAWRRGDEVFAEVALPEQVTDADRYGMHPALLDAALHAIGLGHGLSTEAGAGQARLPFSWRGVTLHATGASALRVRLSPAADDGIALAVADATGRPVATVEALTLRTVSLDQLAPASPDHNTLFRVDWATLPTAQTDPGTAPETGRWAVIGDIAEEAAKVLTDADRYPDLASLAEAVTAGTPAPEAVLVFAPPHDAAGGTTLADAVRAATHRVLALVQGWLADDRFASSRLALVTRAAVATERGEHVTDLANAPAWGLLRSAQSEHPGRFVLLDLDGQDGSYPMLPAALALDEPQIAVRRGTLRAPRLARATSETGTRLSPPAGAAAWRLDIPVKGSLDNLALTENAAALAPLAEGEVRVAVRAAGLNFRDVVLALGVVPNEQTMGSEGAGVVLEAGPGVTDLAPGDRVMGLFVGGFGPVAVTDRKVIARMPDHWSFVQAASVPVTFLTAYYALTDLAAVRPGEAVLVHAAAGGVGTAAVQLARHLGAEVFGTASPGKWDTLRSLGLDDAHIASSRTAEFEDRFLAVTGGRGMDVVLDSLSGELVDASLRLLPRGGRFLEMGKTDIRDAAETAARHPGVRYRAFDLGEAGQDRIGQMLQQLLALFERGVLHLPPVTAWDIHRAPEAYRFLSQARHIGKVVLTLPTAPAPDGTVLITGATGTLGGLLARHLVTHHGVRHLLLTSRRGPDSPGAAELLAELTEAGATVELVACDTADRQALAELLAAIPAEHPLTGVVHAAGVLDDGVVEALTPERIDVVMRPKVDAAVNLHELTRHLDLTSFVLFSSAASTFGSPGQGNYAAANAFLDALAEHRRGHGLPATSIAWGLWEQASDMTGHLGATDLSRIKGKGAALLTSDQGLRLYDLAEASDASLMVAVPLDTTGLRTQDGQVPALFRAIAGGGRRQRRAVTGAAATDGPTLLERLTALPAPERTAALLDLVRTQAAGVLGHSSPDLVEPDRAFRELGFDSLTAVEFRNRLGAATGKRWPVTLVFDYPTPEALAGHLAAKLLPEGTAEAGGTLPPTGQEPGRPTASLLAELDRLEAAVAAADPDDATRTGVTERLQALLTRLTETTTPTGVTSSDDAAGQPVTAESLFAYIDQKYGNG</sequence>
<dbReference type="InterPro" id="IPR020807">
    <property type="entry name" value="PKS_DH"/>
</dbReference>
<organism evidence="14">
    <name type="scientific">Streptomyces conglobatus</name>
    <dbReference type="NCBI Taxonomy" id="1653203"/>
    <lineage>
        <taxon>Bacteria</taxon>
        <taxon>Bacillati</taxon>
        <taxon>Actinomycetota</taxon>
        <taxon>Actinomycetes</taxon>
        <taxon>Kitasatosporales</taxon>
        <taxon>Streptomycetaceae</taxon>
        <taxon>Streptomyces</taxon>
    </lineage>
</organism>
<dbReference type="InterPro" id="IPR055123">
    <property type="entry name" value="SpnB-like_Rossmann"/>
</dbReference>
<dbReference type="InterPro" id="IPR001227">
    <property type="entry name" value="Ac_transferase_dom_sf"/>
</dbReference>
<comment type="pathway">
    <text evidence="2">Antibiotic biosynthesis.</text>
</comment>
<dbReference type="InterPro" id="IPR049551">
    <property type="entry name" value="PKS_DH_C"/>
</dbReference>
<dbReference type="InterPro" id="IPR057326">
    <property type="entry name" value="KR_dom"/>
</dbReference>
<dbReference type="SUPFAM" id="SSF55048">
    <property type="entry name" value="Probable ACP-binding domain of malonyl-CoA ACP transacylase"/>
    <property type="match status" value="1"/>
</dbReference>
<dbReference type="SMART" id="SM00822">
    <property type="entry name" value="PKS_KR"/>
    <property type="match status" value="1"/>
</dbReference>
<keyword evidence="6" id="KW-0045">Antibiotic biosynthesis</keyword>
<keyword evidence="3" id="KW-0596">Phosphopantetheine</keyword>
<dbReference type="CDD" id="cd05195">
    <property type="entry name" value="enoyl_red"/>
    <property type="match status" value="1"/>
</dbReference>
<dbReference type="PANTHER" id="PTHR43775:SF51">
    <property type="entry name" value="INACTIVE PHENOLPHTHIOCEROL SYNTHESIS POLYKETIDE SYNTHASE TYPE I PKS1-RELATED"/>
    <property type="match status" value="1"/>
</dbReference>
<dbReference type="Pfam" id="PF08990">
    <property type="entry name" value="Docking"/>
    <property type="match status" value="1"/>
</dbReference>
<keyword evidence="4" id="KW-0597">Phosphoprotein</keyword>
<dbReference type="InterPro" id="IPR013154">
    <property type="entry name" value="ADH-like_N"/>
</dbReference>
<dbReference type="SMART" id="SM00829">
    <property type="entry name" value="PKS_ER"/>
    <property type="match status" value="1"/>
</dbReference>
<evidence type="ECO:0000313" key="14">
    <source>
        <dbReference type="EMBL" id="QGA89385.1"/>
    </source>
</evidence>
<dbReference type="SUPFAM" id="SSF52151">
    <property type="entry name" value="FabD/lysophospholipase-like"/>
    <property type="match status" value="1"/>
</dbReference>
<evidence type="ECO:0000259" key="11">
    <source>
        <dbReference type="PROSITE" id="PS50075"/>
    </source>
</evidence>
<dbReference type="InterPro" id="IPR049900">
    <property type="entry name" value="PKS_mFAS_DH"/>
</dbReference>
<dbReference type="Gene3D" id="3.40.50.720">
    <property type="entry name" value="NAD(P)-binding Rossmann-like Domain"/>
    <property type="match status" value="1"/>
</dbReference>
<dbReference type="SMART" id="SM00826">
    <property type="entry name" value="PKS_DH"/>
    <property type="match status" value="1"/>
</dbReference>
<dbReference type="SMART" id="SM00827">
    <property type="entry name" value="PKS_AT"/>
    <property type="match status" value="1"/>
</dbReference>
<evidence type="ECO:0000256" key="1">
    <source>
        <dbReference type="ARBA" id="ARBA00001957"/>
    </source>
</evidence>
<dbReference type="FunFam" id="3.40.47.10:FF:000019">
    <property type="entry name" value="Polyketide synthase type I"/>
    <property type="match status" value="1"/>
</dbReference>
<evidence type="ECO:0000256" key="5">
    <source>
        <dbReference type="ARBA" id="ARBA00022679"/>
    </source>
</evidence>
<dbReference type="Gene3D" id="3.90.180.10">
    <property type="entry name" value="Medium-chain alcohol dehydrogenases, catalytic domain"/>
    <property type="match status" value="1"/>
</dbReference>
<keyword evidence="7" id="KW-0511">Multifunctional enzyme</keyword>
<evidence type="ECO:0000256" key="8">
    <source>
        <dbReference type="ARBA" id="ARBA00023315"/>
    </source>
</evidence>
<evidence type="ECO:0000256" key="6">
    <source>
        <dbReference type="ARBA" id="ARBA00023194"/>
    </source>
</evidence>
<dbReference type="Pfam" id="PF16197">
    <property type="entry name" value="KAsynt_C_assoc"/>
    <property type="match status" value="1"/>
</dbReference>
<feature type="coiled-coil region" evidence="10">
    <location>
        <begin position="8"/>
        <end position="35"/>
    </location>
</feature>
<feature type="domain" description="PKS/mFAS DH" evidence="13">
    <location>
        <begin position="930"/>
        <end position="1219"/>
    </location>
</feature>
<proteinExistence type="predicted"/>
<feature type="region of interest" description="C-terminal hotdog fold" evidence="9">
    <location>
        <begin position="1078"/>
        <end position="1219"/>
    </location>
</feature>
<dbReference type="Gene3D" id="3.40.47.10">
    <property type="match status" value="1"/>
</dbReference>